<dbReference type="AlphaFoldDB" id="A0A8H5AYJ8"/>
<keyword evidence="2" id="KW-1185">Reference proteome</keyword>
<dbReference type="OrthoDB" id="3256525at2759"/>
<dbReference type="Proteomes" id="UP000567179">
    <property type="component" value="Unassembled WGS sequence"/>
</dbReference>
<name>A0A8H5AYJ8_9AGAR</name>
<evidence type="ECO:0000313" key="1">
    <source>
        <dbReference type="EMBL" id="KAF5312833.1"/>
    </source>
</evidence>
<evidence type="ECO:0000313" key="2">
    <source>
        <dbReference type="Proteomes" id="UP000567179"/>
    </source>
</evidence>
<evidence type="ECO:0008006" key="3">
    <source>
        <dbReference type="Google" id="ProtNLM"/>
    </source>
</evidence>
<protein>
    <recommendedName>
        <fullName evidence="3">F-box domain-containing protein</fullName>
    </recommendedName>
</protein>
<sequence length="396" mass="45501">MVDHRLLPPELWFEIFEWATVNSTLCAAEWTPFEAIPDNARDPSIHTRATISRVCSIWRRWVTPLLFKDIKIRNGAHALQLVLEKHAGSEAVGRRYGDMVRRVVLPYPSTVPELGKATQSIEILKLCTHMHTLLRPQHSMLDGLRFDREVTGVVLPSLQRLEWCFNGEADRSGGINSLCCMLRNAPQISFLFIGGVVGNHYMCMDPWPIELSRLDTLRLNIRSGSLLRQIMLRWSMPSLTRLIIDSPPVKEGLDSLWETFGSRLEVVELGKHMRFLMNNDLPPCVEGCPNLKELHYYLFFTNPPDHVPYHAHLTTVRLHAAVNGLLVEGSALWGLIRRHWDFLCSDNLEALQRIVLHGNWRPILTHPSFQDIQQEIKAKGRTIELASQQYDLKYRI</sequence>
<reference evidence="1 2" key="1">
    <citation type="journal article" date="2020" name="ISME J.">
        <title>Uncovering the hidden diversity of litter-decomposition mechanisms in mushroom-forming fungi.</title>
        <authorList>
            <person name="Floudas D."/>
            <person name="Bentzer J."/>
            <person name="Ahren D."/>
            <person name="Johansson T."/>
            <person name="Persson P."/>
            <person name="Tunlid A."/>
        </authorList>
    </citation>
    <scope>NUCLEOTIDE SEQUENCE [LARGE SCALE GENOMIC DNA]</scope>
    <source>
        <strain evidence="1 2">CBS 101986</strain>
    </source>
</reference>
<comment type="caution">
    <text evidence="1">The sequence shown here is derived from an EMBL/GenBank/DDBJ whole genome shotgun (WGS) entry which is preliminary data.</text>
</comment>
<gene>
    <name evidence="1" type="ORF">D9619_002712</name>
</gene>
<organism evidence="1 2">
    <name type="scientific">Psilocybe cf. subviscida</name>
    <dbReference type="NCBI Taxonomy" id="2480587"/>
    <lineage>
        <taxon>Eukaryota</taxon>
        <taxon>Fungi</taxon>
        <taxon>Dikarya</taxon>
        <taxon>Basidiomycota</taxon>
        <taxon>Agaricomycotina</taxon>
        <taxon>Agaricomycetes</taxon>
        <taxon>Agaricomycetidae</taxon>
        <taxon>Agaricales</taxon>
        <taxon>Agaricineae</taxon>
        <taxon>Strophariaceae</taxon>
        <taxon>Psilocybe</taxon>
    </lineage>
</organism>
<dbReference type="EMBL" id="JAACJJ010000056">
    <property type="protein sequence ID" value="KAF5312833.1"/>
    <property type="molecule type" value="Genomic_DNA"/>
</dbReference>
<proteinExistence type="predicted"/>
<accession>A0A8H5AYJ8</accession>